<accession>A0A8J7Z8Q6</accession>
<dbReference type="EMBL" id="WVIE01000053">
    <property type="protein sequence ID" value="NDJ20006.1"/>
    <property type="molecule type" value="Genomic_DNA"/>
</dbReference>
<protein>
    <submittedName>
        <fullName evidence="1">Uncharacterized protein</fullName>
    </submittedName>
</protein>
<dbReference type="RefSeq" id="WP_162425529.1">
    <property type="nucleotide sequence ID" value="NZ_WVIE01000053.1"/>
</dbReference>
<proteinExistence type="predicted"/>
<name>A0A8J7Z8Q6_9CYAN</name>
<gene>
    <name evidence="1" type="ORF">GS601_22460</name>
</gene>
<dbReference type="AlphaFoldDB" id="A0A8J7Z8Q6"/>
<keyword evidence="2" id="KW-1185">Reference proteome</keyword>
<reference evidence="1" key="1">
    <citation type="submission" date="2019-12" db="EMBL/GenBank/DDBJ databases">
        <title>High-Quality draft genome sequences of three cyanobacteria isolated from the limestone walls of the Old Cathedral of Coimbra.</title>
        <authorList>
            <person name="Tiago I."/>
            <person name="Soares F."/>
            <person name="Portugal A."/>
        </authorList>
    </citation>
    <scope>NUCLEOTIDE SEQUENCE</scope>
    <source>
        <strain evidence="1">A</strain>
    </source>
</reference>
<organism evidence="1 2">
    <name type="scientific">Myxacorys almedinensis A</name>
    <dbReference type="NCBI Taxonomy" id="2690445"/>
    <lineage>
        <taxon>Bacteria</taxon>
        <taxon>Bacillati</taxon>
        <taxon>Cyanobacteriota</taxon>
        <taxon>Cyanophyceae</taxon>
        <taxon>Leptolyngbyales</taxon>
        <taxon>Leptolyngbyaceae</taxon>
        <taxon>Myxacorys</taxon>
        <taxon>Myxacorys almedinensis</taxon>
    </lineage>
</organism>
<comment type="caution">
    <text evidence="1">The sequence shown here is derived from an EMBL/GenBank/DDBJ whole genome shotgun (WGS) entry which is preliminary data.</text>
</comment>
<dbReference type="Proteomes" id="UP000646053">
    <property type="component" value="Unassembled WGS sequence"/>
</dbReference>
<sequence>MTLEEYGRAIALHKTQLDDYNRTLSAIEQLAIAVDASEKALKDLSERMLLGVGALYGKDSFDTLINLLPPP</sequence>
<evidence type="ECO:0000313" key="1">
    <source>
        <dbReference type="EMBL" id="NDJ20006.1"/>
    </source>
</evidence>
<evidence type="ECO:0000313" key="2">
    <source>
        <dbReference type="Proteomes" id="UP000646053"/>
    </source>
</evidence>